<protein>
    <recommendedName>
        <fullName evidence="1">MULE transposase domain-containing protein</fullName>
    </recommendedName>
</protein>
<name>A0ABQ9E4D3_TEGGR</name>
<evidence type="ECO:0000259" key="1">
    <source>
        <dbReference type="Pfam" id="PF10551"/>
    </source>
</evidence>
<evidence type="ECO:0000313" key="3">
    <source>
        <dbReference type="Proteomes" id="UP001217089"/>
    </source>
</evidence>
<dbReference type="Pfam" id="PF10551">
    <property type="entry name" value="MULE"/>
    <property type="match status" value="1"/>
</dbReference>
<comment type="caution">
    <text evidence="2">The sequence shown here is derived from an EMBL/GenBank/DDBJ whole genome shotgun (WGS) entry which is preliminary data.</text>
</comment>
<evidence type="ECO:0000313" key="2">
    <source>
        <dbReference type="EMBL" id="KAJ8300263.1"/>
    </source>
</evidence>
<gene>
    <name evidence="2" type="ORF">KUTeg_021782</name>
</gene>
<keyword evidence="3" id="KW-1185">Reference proteome</keyword>
<dbReference type="PANTHER" id="PTHR47160">
    <property type="entry name" value="PUTATIVE-RELATED"/>
    <property type="match status" value="1"/>
</dbReference>
<dbReference type="PANTHER" id="PTHR47160:SF10">
    <property type="entry name" value="MULE TRANSPOSASE DOMAIN-CONTAINING PROTEIN"/>
    <property type="match status" value="1"/>
</dbReference>
<proteinExistence type="predicted"/>
<accession>A0ABQ9E4D3</accession>
<sequence length="299" mass="34179">MKLMLTLEAVKSKEQIKSEAQANVHRAASAIVEEALVQHANPELPEGSRPNQQYLIRTANRVRQQLRPEEPKDLDFELAENFIPDGFIVKDIHVDTYRHLVFFTADQLNVFSSAKTWYLDGTFKIVRHPFVQMFSVHAFLRSGETTKQVPLAFCLMSRKLTADYRAVLDSIVGSMPSRPAIQVAVSDFEKGIWKGLQHVFPGISIRGCNFHFTQAFAYFKRDEVFMFCRKLMALPYLPEEHIKPSFEKLTSDVEDPSVQKLVRYVGNTWINNKTYNISTWAVLASRYAPTMMLKDGIAG</sequence>
<dbReference type="InterPro" id="IPR018289">
    <property type="entry name" value="MULE_transposase_dom"/>
</dbReference>
<reference evidence="2 3" key="1">
    <citation type="submission" date="2022-12" db="EMBL/GenBank/DDBJ databases">
        <title>Chromosome-level genome of Tegillarca granosa.</title>
        <authorList>
            <person name="Kim J."/>
        </authorList>
    </citation>
    <scope>NUCLEOTIDE SEQUENCE [LARGE SCALE GENOMIC DNA]</scope>
    <source>
        <strain evidence="2">Teg-2019</strain>
        <tissue evidence="2">Adductor muscle</tissue>
    </source>
</reference>
<feature type="domain" description="MULE transposase" evidence="1">
    <location>
        <begin position="117"/>
        <end position="214"/>
    </location>
</feature>
<organism evidence="2 3">
    <name type="scientific">Tegillarca granosa</name>
    <name type="common">Malaysian cockle</name>
    <name type="synonym">Anadara granosa</name>
    <dbReference type="NCBI Taxonomy" id="220873"/>
    <lineage>
        <taxon>Eukaryota</taxon>
        <taxon>Metazoa</taxon>
        <taxon>Spiralia</taxon>
        <taxon>Lophotrochozoa</taxon>
        <taxon>Mollusca</taxon>
        <taxon>Bivalvia</taxon>
        <taxon>Autobranchia</taxon>
        <taxon>Pteriomorphia</taxon>
        <taxon>Arcoida</taxon>
        <taxon>Arcoidea</taxon>
        <taxon>Arcidae</taxon>
        <taxon>Tegillarca</taxon>
    </lineage>
</organism>
<dbReference type="EMBL" id="JARBDR010000919">
    <property type="protein sequence ID" value="KAJ8300263.1"/>
    <property type="molecule type" value="Genomic_DNA"/>
</dbReference>
<dbReference type="Proteomes" id="UP001217089">
    <property type="component" value="Unassembled WGS sequence"/>
</dbReference>